<dbReference type="EMBL" id="CP009170">
    <property type="protein sequence ID" value="AIS52842.1"/>
    <property type="molecule type" value="Genomic_DNA"/>
</dbReference>
<evidence type="ECO:0000313" key="4">
    <source>
        <dbReference type="Proteomes" id="UP000029669"/>
    </source>
</evidence>
<protein>
    <submittedName>
        <fullName evidence="3">Acyl-CoA thioester hydrolase, YbgC/YbaW family</fullName>
    </submittedName>
</protein>
<sequence>MSLFLEVIYVYVWDAEIRVRYGETDKMGIVYYANYFNWFEIGRTEFFRSLGMSYRSLEEKNVMLPVIDAQCKYFSSALYDDLIIIRTRLEFVKGTRLKFLYDVIRKEDNKLLAQGYTEHPFTNLEKKPINLKKVMPEVYDILMKCCN</sequence>
<name>A0A097ASS8_THEKI</name>
<dbReference type="NCBIfam" id="TIGR00051">
    <property type="entry name" value="YbgC/FadM family acyl-CoA thioesterase"/>
    <property type="match status" value="1"/>
</dbReference>
<proteinExistence type="inferred from homology"/>
<organism evidence="3 4">
    <name type="scientific">Thermoanaerobacter kivui</name>
    <name type="common">Acetogenium kivui</name>
    <dbReference type="NCBI Taxonomy" id="2325"/>
    <lineage>
        <taxon>Bacteria</taxon>
        <taxon>Bacillati</taxon>
        <taxon>Bacillota</taxon>
        <taxon>Clostridia</taxon>
        <taxon>Thermoanaerobacterales</taxon>
        <taxon>Thermoanaerobacteraceae</taxon>
        <taxon>Thermoanaerobacter</taxon>
    </lineage>
</organism>
<dbReference type="CDD" id="cd00586">
    <property type="entry name" value="4HBT"/>
    <property type="match status" value="1"/>
</dbReference>
<dbReference type="SUPFAM" id="SSF54637">
    <property type="entry name" value="Thioesterase/thiol ester dehydrase-isomerase"/>
    <property type="match status" value="1"/>
</dbReference>
<evidence type="ECO:0000256" key="1">
    <source>
        <dbReference type="ARBA" id="ARBA00005953"/>
    </source>
</evidence>
<dbReference type="eggNOG" id="COG0824">
    <property type="taxonomic scope" value="Bacteria"/>
</dbReference>
<comment type="similarity">
    <text evidence="1">Belongs to the 4-hydroxybenzoyl-CoA thioesterase family.</text>
</comment>
<keyword evidence="2 3" id="KW-0378">Hydrolase</keyword>
<dbReference type="HOGENOM" id="CLU_101141_3_3_9"/>
<dbReference type="Gene3D" id="3.10.129.10">
    <property type="entry name" value="Hotdog Thioesterase"/>
    <property type="match status" value="1"/>
</dbReference>
<dbReference type="Proteomes" id="UP000029669">
    <property type="component" value="Chromosome"/>
</dbReference>
<dbReference type="GO" id="GO:0047617">
    <property type="term" value="F:fatty acyl-CoA hydrolase activity"/>
    <property type="evidence" value="ECO:0007669"/>
    <property type="project" value="TreeGrafter"/>
</dbReference>
<dbReference type="PANTHER" id="PTHR31793:SF27">
    <property type="entry name" value="NOVEL THIOESTERASE SUPERFAMILY DOMAIN AND SAPOSIN A-TYPE DOMAIN CONTAINING PROTEIN (0610012H03RIK)"/>
    <property type="match status" value="1"/>
</dbReference>
<reference evidence="4" key="1">
    <citation type="journal article" date="2015" name="Genome Announc.">
        <title>Whole-Genome Sequences of 80 Environmental and Clinical Isolates of Burkholderia pseudomallei.</title>
        <authorList>
            <person name="Johnson S.L."/>
            <person name="Baker A.L."/>
            <person name="Chain P.S."/>
            <person name="Currie B.J."/>
            <person name="Daligault H.E."/>
            <person name="Davenport K.W."/>
            <person name="Davis C.B."/>
            <person name="Inglis T.J."/>
            <person name="Kaestli M."/>
            <person name="Koren S."/>
            <person name="Mayo M."/>
            <person name="Merritt A.J."/>
            <person name="Price E.P."/>
            <person name="Sarovich D.S."/>
            <person name="Warner J."/>
            <person name="Rosovitz M.J."/>
        </authorList>
    </citation>
    <scope>NUCLEOTIDE SEQUENCE [LARGE SCALE GENOMIC DNA]</scope>
    <source>
        <strain evidence="4">DSM 2030</strain>
    </source>
</reference>
<dbReference type="InterPro" id="IPR050563">
    <property type="entry name" value="4-hydroxybenzoyl-CoA_TE"/>
</dbReference>
<dbReference type="STRING" id="2325.TKV_c16880"/>
<evidence type="ECO:0000256" key="2">
    <source>
        <dbReference type="ARBA" id="ARBA00022801"/>
    </source>
</evidence>
<dbReference type="PIRSF" id="PIRSF003230">
    <property type="entry name" value="YbgC"/>
    <property type="match status" value="1"/>
</dbReference>
<dbReference type="PANTHER" id="PTHR31793">
    <property type="entry name" value="4-HYDROXYBENZOYL-COA THIOESTERASE FAMILY MEMBER"/>
    <property type="match status" value="1"/>
</dbReference>
<dbReference type="KEGG" id="tki:TKV_c16880"/>
<dbReference type="Pfam" id="PF13279">
    <property type="entry name" value="4HBT_2"/>
    <property type="match status" value="1"/>
</dbReference>
<evidence type="ECO:0000313" key="3">
    <source>
        <dbReference type="EMBL" id="AIS52842.1"/>
    </source>
</evidence>
<dbReference type="InterPro" id="IPR006684">
    <property type="entry name" value="YbgC/YbaW"/>
</dbReference>
<dbReference type="AlphaFoldDB" id="A0A097ASS8"/>
<dbReference type="InterPro" id="IPR029069">
    <property type="entry name" value="HotDog_dom_sf"/>
</dbReference>
<keyword evidence="4" id="KW-1185">Reference proteome</keyword>
<gene>
    <name evidence="3" type="ORF">TKV_c16880</name>
</gene>
<accession>A0A097ASS8</accession>